<keyword evidence="2" id="KW-1003">Cell membrane</keyword>
<dbReference type="CDD" id="cd13123">
    <property type="entry name" value="MATE_MurJ_like"/>
    <property type="match status" value="1"/>
</dbReference>
<feature type="transmembrane region" description="Helical" evidence="8">
    <location>
        <begin position="309"/>
        <end position="332"/>
    </location>
</feature>
<dbReference type="GO" id="GO:0008360">
    <property type="term" value="P:regulation of cell shape"/>
    <property type="evidence" value="ECO:0007669"/>
    <property type="project" value="UniProtKB-KW"/>
</dbReference>
<dbReference type="InterPro" id="IPR004268">
    <property type="entry name" value="MurJ"/>
</dbReference>
<feature type="transmembrane region" description="Helical" evidence="8">
    <location>
        <begin position="179"/>
        <end position="203"/>
    </location>
</feature>
<dbReference type="GO" id="GO:0009252">
    <property type="term" value="P:peptidoglycan biosynthetic process"/>
    <property type="evidence" value="ECO:0007669"/>
    <property type="project" value="UniProtKB-KW"/>
</dbReference>
<keyword evidence="10" id="KW-1185">Reference proteome</keyword>
<name>A0A414NHL6_9ACTN</name>
<keyword evidence="3 8" id="KW-0812">Transmembrane</keyword>
<evidence type="ECO:0000256" key="4">
    <source>
        <dbReference type="ARBA" id="ARBA00022960"/>
    </source>
</evidence>
<keyword evidence="5" id="KW-0573">Peptidoglycan synthesis</keyword>
<gene>
    <name evidence="9" type="ORF">DW682_05695</name>
</gene>
<keyword evidence="4" id="KW-0133">Cell shape</keyword>
<proteinExistence type="predicted"/>
<feature type="transmembrane region" description="Helical" evidence="8">
    <location>
        <begin position="224"/>
        <end position="245"/>
    </location>
</feature>
<evidence type="ECO:0000256" key="8">
    <source>
        <dbReference type="SAM" id="Phobius"/>
    </source>
</evidence>
<accession>A0A414NHL6</accession>
<dbReference type="GO" id="GO:0015648">
    <property type="term" value="F:lipid-linked peptidoglycan transporter activity"/>
    <property type="evidence" value="ECO:0007669"/>
    <property type="project" value="TreeGrafter"/>
</dbReference>
<dbReference type="PRINTS" id="PR01806">
    <property type="entry name" value="VIRFACTRMVIN"/>
</dbReference>
<feature type="transmembrane region" description="Helical" evidence="8">
    <location>
        <begin position="117"/>
        <end position="144"/>
    </location>
</feature>
<feature type="transmembrane region" description="Helical" evidence="8">
    <location>
        <begin position="403"/>
        <end position="423"/>
    </location>
</feature>
<feature type="transmembrane region" description="Helical" evidence="8">
    <location>
        <begin position="156"/>
        <end position="173"/>
    </location>
</feature>
<evidence type="ECO:0000313" key="10">
    <source>
        <dbReference type="Proteomes" id="UP000283983"/>
    </source>
</evidence>
<organism evidence="9 10">
    <name type="scientific">Collinsella intestinalis</name>
    <dbReference type="NCBI Taxonomy" id="147207"/>
    <lineage>
        <taxon>Bacteria</taxon>
        <taxon>Bacillati</taxon>
        <taxon>Actinomycetota</taxon>
        <taxon>Coriobacteriia</taxon>
        <taxon>Coriobacteriales</taxon>
        <taxon>Coriobacteriaceae</taxon>
        <taxon>Collinsella</taxon>
    </lineage>
</organism>
<protein>
    <submittedName>
        <fullName evidence="9">Murein biosynthesis integral membrane protein MurJ</fullName>
    </submittedName>
</protein>
<dbReference type="GO" id="GO:0005886">
    <property type="term" value="C:plasma membrane"/>
    <property type="evidence" value="ECO:0007669"/>
    <property type="project" value="UniProtKB-SubCell"/>
</dbReference>
<dbReference type="GO" id="GO:0034204">
    <property type="term" value="P:lipid translocation"/>
    <property type="evidence" value="ECO:0007669"/>
    <property type="project" value="TreeGrafter"/>
</dbReference>
<evidence type="ECO:0000256" key="7">
    <source>
        <dbReference type="ARBA" id="ARBA00023136"/>
    </source>
</evidence>
<dbReference type="InParanoid" id="A0A414NHL6"/>
<dbReference type="Proteomes" id="UP000283983">
    <property type="component" value="Unassembled WGS sequence"/>
</dbReference>
<evidence type="ECO:0000256" key="5">
    <source>
        <dbReference type="ARBA" id="ARBA00022984"/>
    </source>
</evidence>
<feature type="transmembrane region" description="Helical" evidence="8">
    <location>
        <begin position="443"/>
        <end position="460"/>
    </location>
</feature>
<sequence>MMSGLVIVSRITGFMRTWAQAYGMGATLVASAFTVANNLPNALYELVMGGMLVTAFLPVYISAKKNLGREGASAYASNLLSLVTVLMAGLSLLSFIFAGEIIWTQAFNATAEFDFNLATYFFRFFAIEIVLYALSSVISSVLNAERDYFWSTAAPIANNIVITGAFFVYGWLAEVDPQLGILVLAVSNPLGVLVQVLLQLPSLRRHGIKLSPRIDVRDPLIRETLSIGIPTLVVTGVSFATTSVQSSCALSVNPAGASITYYARMWYMLPYSVFAIPLTTAMFTELSTFVASGKLREFAEGVSRGSGQILFILIPFALYLIVFSPCLAHVLGSSKMTPSDTRALANYIAWLALSLPGYGLSTYLQKACSSLRKMKLFAVAECIAGAIQIAICLVFTPKFGFNVVAASSTFFFISIDAVTLLFLRRELGRIGIGAMLRSSLRAVVFGLVGAAAGAALLVIFETGFMPLSSGGTFLAIAYAILAGLPALLVTFGFASARGVPEASFISSVVDRFRR</sequence>
<dbReference type="PANTHER" id="PTHR47019:SF1">
    <property type="entry name" value="LIPID II FLIPPASE MURJ"/>
    <property type="match status" value="1"/>
</dbReference>
<dbReference type="InterPro" id="IPR051050">
    <property type="entry name" value="Lipid_II_flippase_MurJ/MviN"/>
</dbReference>
<feature type="transmembrane region" description="Helical" evidence="8">
    <location>
        <begin position="265"/>
        <end position="288"/>
    </location>
</feature>
<keyword evidence="7 8" id="KW-0472">Membrane</keyword>
<dbReference type="Pfam" id="PF03023">
    <property type="entry name" value="MurJ"/>
    <property type="match status" value="1"/>
</dbReference>
<evidence type="ECO:0000256" key="6">
    <source>
        <dbReference type="ARBA" id="ARBA00022989"/>
    </source>
</evidence>
<reference evidence="9 10" key="1">
    <citation type="submission" date="2018-08" db="EMBL/GenBank/DDBJ databases">
        <title>A genome reference for cultivated species of the human gut microbiota.</title>
        <authorList>
            <person name="Zou Y."/>
            <person name="Xue W."/>
            <person name="Luo G."/>
        </authorList>
    </citation>
    <scope>NUCLEOTIDE SEQUENCE [LARGE SCALE GENOMIC DNA]</scope>
    <source>
        <strain evidence="9 10">AM25-33</strain>
    </source>
</reference>
<evidence type="ECO:0000256" key="2">
    <source>
        <dbReference type="ARBA" id="ARBA00022475"/>
    </source>
</evidence>
<dbReference type="EMBL" id="QSLJ01000001">
    <property type="protein sequence ID" value="RHF39249.1"/>
    <property type="molecule type" value="Genomic_DNA"/>
</dbReference>
<keyword evidence="6 8" id="KW-1133">Transmembrane helix</keyword>
<feature type="transmembrane region" description="Helical" evidence="8">
    <location>
        <begin position="42"/>
        <end position="63"/>
    </location>
</feature>
<comment type="caution">
    <text evidence="9">The sequence shown here is derived from an EMBL/GenBank/DDBJ whole genome shotgun (WGS) entry which is preliminary data.</text>
</comment>
<dbReference type="PANTHER" id="PTHR47019">
    <property type="entry name" value="LIPID II FLIPPASE MURJ"/>
    <property type="match status" value="1"/>
</dbReference>
<dbReference type="AlphaFoldDB" id="A0A414NHL6"/>
<comment type="subcellular location">
    <subcellularLocation>
        <location evidence="1">Cell membrane</location>
        <topology evidence="1">Multi-pass membrane protein</topology>
    </subcellularLocation>
</comment>
<evidence type="ECO:0000313" key="9">
    <source>
        <dbReference type="EMBL" id="RHF39249.1"/>
    </source>
</evidence>
<feature type="transmembrane region" description="Helical" evidence="8">
    <location>
        <begin position="344"/>
        <end position="364"/>
    </location>
</feature>
<feature type="transmembrane region" description="Helical" evidence="8">
    <location>
        <begin position="472"/>
        <end position="494"/>
    </location>
</feature>
<evidence type="ECO:0000256" key="3">
    <source>
        <dbReference type="ARBA" id="ARBA00022692"/>
    </source>
</evidence>
<evidence type="ECO:0000256" key="1">
    <source>
        <dbReference type="ARBA" id="ARBA00004651"/>
    </source>
</evidence>
<feature type="transmembrane region" description="Helical" evidence="8">
    <location>
        <begin position="75"/>
        <end position="97"/>
    </location>
</feature>
<feature type="transmembrane region" description="Helical" evidence="8">
    <location>
        <begin position="376"/>
        <end position="397"/>
    </location>
</feature>